<name>A0A4U5QRF9_POPAL</name>
<reference evidence="1" key="1">
    <citation type="submission" date="2018-10" db="EMBL/GenBank/DDBJ databases">
        <title>Population genomic analysis revealed the cold adaptation of white poplar.</title>
        <authorList>
            <person name="Liu Y.-J."/>
        </authorList>
    </citation>
    <scope>NUCLEOTIDE SEQUENCE [LARGE SCALE GENOMIC DNA]</scope>
    <source>
        <strain evidence="1">PAL-ZL1</strain>
    </source>
</reference>
<accession>A0A4U5QRF9</accession>
<comment type="caution">
    <text evidence="1">The sequence shown here is derived from an EMBL/GenBank/DDBJ whole genome shotgun (WGS) entry which is preliminary data.</text>
</comment>
<proteinExistence type="predicted"/>
<organism evidence="1">
    <name type="scientific">Populus alba</name>
    <name type="common">White poplar</name>
    <dbReference type="NCBI Taxonomy" id="43335"/>
    <lineage>
        <taxon>Eukaryota</taxon>
        <taxon>Viridiplantae</taxon>
        <taxon>Streptophyta</taxon>
        <taxon>Embryophyta</taxon>
        <taxon>Tracheophyta</taxon>
        <taxon>Spermatophyta</taxon>
        <taxon>Magnoliopsida</taxon>
        <taxon>eudicotyledons</taxon>
        <taxon>Gunneridae</taxon>
        <taxon>Pentapetalae</taxon>
        <taxon>rosids</taxon>
        <taxon>fabids</taxon>
        <taxon>Malpighiales</taxon>
        <taxon>Salicaceae</taxon>
        <taxon>Saliceae</taxon>
        <taxon>Populus</taxon>
    </lineage>
</organism>
<dbReference type="AlphaFoldDB" id="A0A4U5QRF9"/>
<sequence length="138" mass="15420">MEPELTTGHQYVEVEQGFGLWKGSGSLSFDCRGSWLSSDILRWASPMDLETCKGKCQYFENGCLNHFSLLSSDEPNGVQRPEFISHRFYVLRSEAASLVPLSAPPKTARESPAFAIYNSPLHMTPTKQHDPTDAYGAY</sequence>
<dbReference type="EMBL" id="RCHU01000138">
    <property type="protein sequence ID" value="TKS13091.1"/>
    <property type="molecule type" value="Genomic_DNA"/>
</dbReference>
<protein>
    <submittedName>
        <fullName evidence="1">Uncharacterized protein</fullName>
    </submittedName>
</protein>
<gene>
    <name evidence="1" type="ORF">D5086_0000054040</name>
</gene>
<evidence type="ECO:0000313" key="1">
    <source>
        <dbReference type="EMBL" id="TKS13091.1"/>
    </source>
</evidence>